<proteinExistence type="predicted"/>
<feature type="compositionally biased region" description="Basic and acidic residues" evidence="2">
    <location>
        <begin position="15"/>
        <end position="37"/>
    </location>
</feature>
<evidence type="ECO:0000313" key="3">
    <source>
        <dbReference type="EMBL" id="KAK8952808.1"/>
    </source>
</evidence>
<organism evidence="3 4">
    <name type="scientific">Platanthera guangdongensis</name>
    <dbReference type="NCBI Taxonomy" id="2320717"/>
    <lineage>
        <taxon>Eukaryota</taxon>
        <taxon>Viridiplantae</taxon>
        <taxon>Streptophyta</taxon>
        <taxon>Embryophyta</taxon>
        <taxon>Tracheophyta</taxon>
        <taxon>Spermatophyta</taxon>
        <taxon>Magnoliopsida</taxon>
        <taxon>Liliopsida</taxon>
        <taxon>Asparagales</taxon>
        <taxon>Orchidaceae</taxon>
        <taxon>Orchidoideae</taxon>
        <taxon>Orchideae</taxon>
        <taxon>Orchidinae</taxon>
        <taxon>Platanthera</taxon>
    </lineage>
</organism>
<sequence>MAPAEVLPNSSRKQGHLEAGKKKLEEFRRRKAEERAKKAGYTVPSQSIDEGNNGNSSLNHEHEGDRKTSSTSINFFEPQTTPVEKYVFSSTDKHVISSNENAQMSNSYEKSGHKGLVNGNHGHWKDSSELFDNDPSNFETASIATQYPFTASNSVHANVDLEATLDSSSLYPASSEENRNSSSALISYVDASSTAGLQKSETASAESRFGLPNTSLNSSSTFTDSSPGSGIYNPSSFNNETIVDSQVGWKTISESISQHLNLGNASWHSSDSLTDSSLPIRRAQEAYSSPSTSYEVISGRSRPSFLYTLGVSKGPSTSHVPPNPPVSFSDTKVQSAAVHFPSHQPPFTNMGNLQQPSNSSPSDLANEKMNFSVSNNIQMLERNRDYLQGSHENLVPKKDEEFSALEQHIEDLTQEKFALQRALDTSKTLAESLASENLSLKGSSTQQANVCSELRSEIEGLQEEVNYQMRAVESLKLEYGNAQLECSAADERAKILASEVIELEEKALRLRSNELKLEKQLEELASEISSYKRKVSSLDKERQDFQSTINLMQEEKKVLQFKLRKTASNSKDVDTIKVSSSRRDMSTSTVDLGDDLGRHTSEAEIMTSNTVSVLRSEPASNDLATSTSFLRNDRSFFLLDGSVGIPRDQLRMIDNINSLLSELAVEKEELVHALTIESSNCLKLKDLNKELSQKLDVQTQRLEQLTSQRMANNHTKAKSVDTHMNPDIMEYADEGDEVVERVLGWIMKFFPGGSSKRRASKLLRPQNQTYRRMH</sequence>
<keyword evidence="4" id="KW-1185">Reference proteome</keyword>
<gene>
    <name evidence="3" type="ORF">KSP40_PGU001952</name>
</gene>
<dbReference type="PANTHER" id="PTHR47490:SF2">
    <property type="entry name" value="PROTEIN BLISTER"/>
    <property type="match status" value="1"/>
</dbReference>
<feature type="compositionally biased region" description="Low complexity" evidence="2">
    <location>
        <begin position="210"/>
        <end position="230"/>
    </location>
</feature>
<evidence type="ECO:0000256" key="2">
    <source>
        <dbReference type="SAM" id="MobiDB-lite"/>
    </source>
</evidence>
<feature type="coiled-coil region" evidence="1">
    <location>
        <begin position="395"/>
        <end position="422"/>
    </location>
</feature>
<evidence type="ECO:0000313" key="4">
    <source>
        <dbReference type="Proteomes" id="UP001412067"/>
    </source>
</evidence>
<feature type="region of interest" description="Disordered" evidence="2">
    <location>
        <begin position="1"/>
        <end position="74"/>
    </location>
</feature>
<accession>A0ABR2LVC1</accession>
<name>A0ABR2LVC1_9ASPA</name>
<dbReference type="InterPro" id="IPR044194">
    <property type="entry name" value="BLISTER"/>
</dbReference>
<feature type="compositionally biased region" description="Polar residues" evidence="2">
    <location>
        <begin position="43"/>
        <end position="58"/>
    </location>
</feature>
<dbReference type="EMBL" id="JBBWWR010000014">
    <property type="protein sequence ID" value="KAK8952808.1"/>
    <property type="molecule type" value="Genomic_DNA"/>
</dbReference>
<dbReference type="PANTHER" id="PTHR47490">
    <property type="entry name" value="PROTEIN BLISTER"/>
    <property type="match status" value="1"/>
</dbReference>
<dbReference type="Proteomes" id="UP001412067">
    <property type="component" value="Unassembled WGS sequence"/>
</dbReference>
<reference evidence="3 4" key="1">
    <citation type="journal article" date="2022" name="Nat. Plants">
        <title>Genomes of leafy and leafless Platanthera orchids illuminate the evolution of mycoheterotrophy.</title>
        <authorList>
            <person name="Li M.H."/>
            <person name="Liu K.W."/>
            <person name="Li Z."/>
            <person name="Lu H.C."/>
            <person name="Ye Q.L."/>
            <person name="Zhang D."/>
            <person name="Wang J.Y."/>
            <person name="Li Y.F."/>
            <person name="Zhong Z.M."/>
            <person name="Liu X."/>
            <person name="Yu X."/>
            <person name="Liu D.K."/>
            <person name="Tu X.D."/>
            <person name="Liu B."/>
            <person name="Hao Y."/>
            <person name="Liao X.Y."/>
            <person name="Jiang Y.T."/>
            <person name="Sun W.H."/>
            <person name="Chen J."/>
            <person name="Chen Y.Q."/>
            <person name="Ai Y."/>
            <person name="Zhai J.W."/>
            <person name="Wu S.S."/>
            <person name="Zhou Z."/>
            <person name="Hsiao Y.Y."/>
            <person name="Wu W.L."/>
            <person name="Chen Y.Y."/>
            <person name="Lin Y.F."/>
            <person name="Hsu J.L."/>
            <person name="Li C.Y."/>
            <person name="Wang Z.W."/>
            <person name="Zhao X."/>
            <person name="Zhong W.Y."/>
            <person name="Ma X.K."/>
            <person name="Ma L."/>
            <person name="Huang J."/>
            <person name="Chen G.Z."/>
            <person name="Huang M.Z."/>
            <person name="Huang L."/>
            <person name="Peng D.H."/>
            <person name="Luo Y.B."/>
            <person name="Zou S.Q."/>
            <person name="Chen S.P."/>
            <person name="Lan S."/>
            <person name="Tsai W.C."/>
            <person name="Van de Peer Y."/>
            <person name="Liu Z.J."/>
        </authorList>
    </citation>
    <scope>NUCLEOTIDE SEQUENCE [LARGE SCALE GENOMIC DNA]</scope>
    <source>
        <strain evidence="3">Lor288</strain>
    </source>
</reference>
<keyword evidence="1" id="KW-0175">Coiled coil</keyword>
<feature type="coiled-coil region" evidence="1">
    <location>
        <begin position="458"/>
        <end position="555"/>
    </location>
</feature>
<feature type="region of interest" description="Disordered" evidence="2">
    <location>
        <begin position="199"/>
        <end position="237"/>
    </location>
</feature>
<evidence type="ECO:0000256" key="1">
    <source>
        <dbReference type="SAM" id="Coils"/>
    </source>
</evidence>
<comment type="caution">
    <text evidence="3">The sequence shown here is derived from an EMBL/GenBank/DDBJ whole genome shotgun (WGS) entry which is preliminary data.</text>
</comment>
<feature type="compositionally biased region" description="Basic and acidic residues" evidence="2">
    <location>
        <begin position="59"/>
        <end position="68"/>
    </location>
</feature>
<evidence type="ECO:0008006" key="5">
    <source>
        <dbReference type="Google" id="ProtNLM"/>
    </source>
</evidence>
<protein>
    <recommendedName>
        <fullName evidence="5">BLISTER</fullName>
    </recommendedName>
</protein>